<name>A0AAV8C3I5_9POAL</name>
<keyword evidence="3 4" id="KW-0808">Transferase</keyword>
<dbReference type="Gene3D" id="3.40.50.2000">
    <property type="entry name" value="Glycogen Phosphorylase B"/>
    <property type="match status" value="2"/>
</dbReference>
<dbReference type="PANTHER" id="PTHR48048">
    <property type="entry name" value="GLYCOSYLTRANSFERASE"/>
    <property type="match status" value="1"/>
</dbReference>
<protein>
    <recommendedName>
        <fullName evidence="5">Glycosyltransferase</fullName>
        <ecNumber evidence="5">2.4.1.-</ecNumber>
    </recommendedName>
</protein>
<dbReference type="PANTHER" id="PTHR48048:SF30">
    <property type="entry name" value="GLYCOSYLTRANSFERASE"/>
    <property type="match status" value="1"/>
</dbReference>
<evidence type="ECO:0000256" key="4">
    <source>
        <dbReference type="RuleBase" id="RU003718"/>
    </source>
</evidence>
<dbReference type="InterPro" id="IPR002213">
    <property type="entry name" value="UDP_glucos_trans"/>
</dbReference>
<dbReference type="EC" id="2.4.1.-" evidence="5"/>
<comment type="caution">
    <text evidence="6">The sequence shown here is derived from an EMBL/GenBank/DDBJ whole genome shotgun (WGS) entry which is preliminary data.</text>
</comment>
<dbReference type="EMBL" id="JAMFTS010000005">
    <property type="protein sequence ID" value="KAJ4749704.1"/>
    <property type="molecule type" value="Genomic_DNA"/>
</dbReference>
<dbReference type="CDD" id="cd03784">
    <property type="entry name" value="GT1_Gtf-like"/>
    <property type="match status" value="1"/>
</dbReference>
<dbReference type="Pfam" id="PF00201">
    <property type="entry name" value="UDPGT"/>
    <property type="match status" value="1"/>
</dbReference>
<evidence type="ECO:0000256" key="1">
    <source>
        <dbReference type="ARBA" id="ARBA00009995"/>
    </source>
</evidence>
<dbReference type="Proteomes" id="UP001140206">
    <property type="component" value="Chromosome 5"/>
</dbReference>
<dbReference type="PROSITE" id="PS00375">
    <property type="entry name" value="UDPGT"/>
    <property type="match status" value="1"/>
</dbReference>
<dbReference type="InterPro" id="IPR035595">
    <property type="entry name" value="UDP_glycos_trans_CS"/>
</dbReference>
<comment type="similarity">
    <text evidence="1 4">Belongs to the UDP-glycosyltransferase family.</text>
</comment>
<dbReference type="GO" id="GO:0035251">
    <property type="term" value="F:UDP-glucosyltransferase activity"/>
    <property type="evidence" value="ECO:0007669"/>
    <property type="project" value="InterPro"/>
</dbReference>
<keyword evidence="2 4" id="KW-0328">Glycosyltransferase</keyword>
<evidence type="ECO:0000256" key="5">
    <source>
        <dbReference type="RuleBase" id="RU362057"/>
    </source>
</evidence>
<sequence length="456" mass="50709">MVEAAKRLLQCNSASSNAFTITILLMQSPIDDAISCITDSYFQSINSLNLPIHFMPLPPVEPPSCFDGPEDFITIYTQLHLPHVRDAVAQSTSKVVALVLDIFATSFIDLGNELEIPSYIFHAPNAAALALMLHLPILDGKIKQEFGEIDGVVNIPGISSIPSHVMPPSLMNKKSAAYICNLNHGRQYAKAKGIIVNTCLALEPKAIETVAKGWCSPMKPAPKIYPIGPIVSVDRTVYKEYECVKWLDLQPPKSVVFLCFGSGGSFELPQVQEMAIGLERSGHRFLWAIRAIYTGISFPTDENLNELLPVGFTERTKDKGLVLPRWIPQTEILAHPAVTAFVTHCGWNSCLESLWFGVPMITWPLYGEQSLNAFVMVKEMGVALELKLGMKHNRFVAADELEQAIRCLIEGSDEGMRVREKAEEVKNEFRKTIEKGGASYTFMQRFWDEIGHSKIQ</sequence>
<reference evidence="6" key="1">
    <citation type="submission" date="2022-08" db="EMBL/GenBank/DDBJ databases">
        <authorList>
            <person name="Marques A."/>
        </authorList>
    </citation>
    <scope>NUCLEOTIDE SEQUENCE</scope>
    <source>
        <strain evidence="6">RhyPub2mFocal</strain>
        <tissue evidence="6">Leaves</tissue>
    </source>
</reference>
<dbReference type="SUPFAM" id="SSF53756">
    <property type="entry name" value="UDP-Glycosyltransferase/glycogen phosphorylase"/>
    <property type="match status" value="1"/>
</dbReference>
<evidence type="ECO:0000313" key="7">
    <source>
        <dbReference type="Proteomes" id="UP001140206"/>
    </source>
</evidence>
<dbReference type="InterPro" id="IPR050481">
    <property type="entry name" value="UDP-glycosyltransf_plant"/>
</dbReference>
<organism evidence="6 7">
    <name type="scientific">Rhynchospora pubera</name>
    <dbReference type="NCBI Taxonomy" id="906938"/>
    <lineage>
        <taxon>Eukaryota</taxon>
        <taxon>Viridiplantae</taxon>
        <taxon>Streptophyta</taxon>
        <taxon>Embryophyta</taxon>
        <taxon>Tracheophyta</taxon>
        <taxon>Spermatophyta</taxon>
        <taxon>Magnoliopsida</taxon>
        <taxon>Liliopsida</taxon>
        <taxon>Poales</taxon>
        <taxon>Cyperaceae</taxon>
        <taxon>Cyperoideae</taxon>
        <taxon>Rhynchosporeae</taxon>
        <taxon>Rhynchospora</taxon>
    </lineage>
</organism>
<gene>
    <name evidence="6" type="ORF">LUZ62_084109</name>
</gene>
<keyword evidence="7" id="KW-1185">Reference proteome</keyword>
<evidence type="ECO:0000256" key="2">
    <source>
        <dbReference type="ARBA" id="ARBA00022676"/>
    </source>
</evidence>
<proteinExistence type="inferred from homology"/>
<dbReference type="AlphaFoldDB" id="A0AAV8C3I5"/>
<evidence type="ECO:0000256" key="3">
    <source>
        <dbReference type="ARBA" id="ARBA00022679"/>
    </source>
</evidence>
<accession>A0AAV8C3I5</accession>
<evidence type="ECO:0000313" key="6">
    <source>
        <dbReference type="EMBL" id="KAJ4749704.1"/>
    </source>
</evidence>
<dbReference type="FunFam" id="3.40.50.2000:FF:000056">
    <property type="entry name" value="Glycosyltransferase"/>
    <property type="match status" value="1"/>
</dbReference>